<dbReference type="EMBL" id="KV429028">
    <property type="protein sequence ID" value="KZT30996.1"/>
    <property type="molecule type" value="Genomic_DNA"/>
</dbReference>
<evidence type="ECO:0000313" key="2">
    <source>
        <dbReference type="Proteomes" id="UP000076798"/>
    </source>
</evidence>
<gene>
    <name evidence="1" type="ORF">SISSUDRAFT_1056642</name>
</gene>
<dbReference type="Proteomes" id="UP000076798">
    <property type="component" value="Unassembled WGS sequence"/>
</dbReference>
<reference evidence="1 2" key="1">
    <citation type="journal article" date="2016" name="Mol. Biol. Evol.">
        <title>Comparative Genomics of Early-Diverging Mushroom-Forming Fungi Provides Insights into the Origins of Lignocellulose Decay Capabilities.</title>
        <authorList>
            <person name="Nagy L.G."/>
            <person name="Riley R."/>
            <person name="Tritt A."/>
            <person name="Adam C."/>
            <person name="Daum C."/>
            <person name="Floudas D."/>
            <person name="Sun H."/>
            <person name="Yadav J.S."/>
            <person name="Pangilinan J."/>
            <person name="Larsson K.H."/>
            <person name="Matsuura K."/>
            <person name="Barry K."/>
            <person name="Labutti K."/>
            <person name="Kuo R."/>
            <person name="Ohm R.A."/>
            <person name="Bhattacharya S.S."/>
            <person name="Shirouzu T."/>
            <person name="Yoshinaga Y."/>
            <person name="Martin F.M."/>
            <person name="Grigoriev I.V."/>
            <person name="Hibbett D.S."/>
        </authorList>
    </citation>
    <scope>NUCLEOTIDE SEQUENCE [LARGE SCALE GENOMIC DNA]</scope>
    <source>
        <strain evidence="1 2">HHB10207 ss-3</strain>
    </source>
</reference>
<keyword evidence="2" id="KW-1185">Reference proteome</keyword>
<name>A0A165WCW8_9AGAM</name>
<evidence type="ECO:0000313" key="1">
    <source>
        <dbReference type="EMBL" id="KZT30996.1"/>
    </source>
</evidence>
<proteinExistence type="predicted"/>
<sequence>NSRKTLAMLQSMPQAKDITLVGSITNTDVPAPRQLHSVVFKSCHRFEVKNMVSFSVRRLMSTIRLPLLRTLEMQEYVTTEDDLGLVPTAVPEALASVPGPWIAPTSLFVQLYPERIIMRTEGEPAVHYVSDWRRLDSVPLGDRRILDTASAMISSLSTHSGMRPARLCIHNSIRGPMDAAALLHTLPPTLLRAMNAMILFIRVFQSYPEVDTLELSGHIEQPLFAVRGGTLLHLSHLIIRNLAVGVTVPMYIIDQIRLSRDLELHIA</sequence>
<organism evidence="1 2">
    <name type="scientific">Sistotremastrum suecicum HHB10207 ss-3</name>
    <dbReference type="NCBI Taxonomy" id="1314776"/>
    <lineage>
        <taxon>Eukaryota</taxon>
        <taxon>Fungi</taxon>
        <taxon>Dikarya</taxon>
        <taxon>Basidiomycota</taxon>
        <taxon>Agaricomycotina</taxon>
        <taxon>Agaricomycetes</taxon>
        <taxon>Sistotremastrales</taxon>
        <taxon>Sistotremastraceae</taxon>
        <taxon>Sistotremastrum</taxon>
    </lineage>
</organism>
<dbReference type="AlphaFoldDB" id="A0A165WCW8"/>
<protein>
    <submittedName>
        <fullName evidence="1">Uncharacterized protein</fullName>
    </submittedName>
</protein>
<feature type="non-terminal residue" evidence="1">
    <location>
        <position position="1"/>
    </location>
</feature>
<accession>A0A165WCW8</accession>